<feature type="region of interest" description="Disordered" evidence="1">
    <location>
        <begin position="525"/>
        <end position="650"/>
    </location>
</feature>
<proteinExistence type="predicted"/>
<feature type="compositionally biased region" description="Acidic residues" evidence="1">
    <location>
        <begin position="587"/>
        <end position="599"/>
    </location>
</feature>
<dbReference type="InParanoid" id="S8DRT0"/>
<evidence type="ECO:0008006" key="4">
    <source>
        <dbReference type="Google" id="ProtNLM"/>
    </source>
</evidence>
<dbReference type="Proteomes" id="UP000015241">
    <property type="component" value="Unassembled WGS sequence"/>
</dbReference>
<feature type="compositionally biased region" description="Polar residues" evidence="1">
    <location>
        <begin position="672"/>
        <end position="681"/>
    </location>
</feature>
<keyword evidence="3" id="KW-1185">Reference proteome</keyword>
<dbReference type="EMBL" id="KE504196">
    <property type="protein sequence ID" value="EPS95976.1"/>
    <property type="molecule type" value="Genomic_DNA"/>
</dbReference>
<dbReference type="GO" id="GO:0043130">
    <property type="term" value="F:ubiquitin binding"/>
    <property type="evidence" value="ECO:0007669"/>
    <property type="project" value="TreeGrafter"/>
</dbReference>
<evidence type="ECO:0000313" key="2">
    <source>
        <dbReference type="EMBL" id="EPS95976.1"/>
    </source>
</evidence>
<feature type="compositionally biased region" description="Basic residues" evidence="1">
    <location>
        <begin position="744"/>
        <end position="760"/>
    </location>
</feature>
<dbReference type="OrthoDB" id="5577209at2759"/>
<dbReference type="PANTHER" id="PTHR21494">
    <property type="entry name" value="ACTIVATING SIGNAL COINTEGRATOR 1 COMPLEX SUBUNIT 2 ASC-1 COMPLEX SUBUNIT P100"/>
    <property type="match status" value="1"/>
</dbReference>
<accession>S8DRT0</accession>
<feature type="region of interest" description="Disordered" evidence="1">
    <location>
        <begin position="363"/>
        <end position="391"/>
    </location>
</feature>
<dbReference type="InterPro" id="IPR052586">
    <property type="entry name" value="ASCC2"/>
</dbReference>
<reference evidence="2 3" key="1">
    <citation type="journal article" date="2012" name="Science">
        <title>The Paleozoic origin of enzymatic lignin decomposition reconstructed from 31 fungal genomes.</title>
        <authorList>
            <person name="Floudas D."/>
            <person name="Binder M."/>
            <person name="Riley R."/>
            <person name="Barry K."/>
            <person name="Blanchette R.A."/>
            <person name="Henrissat B."/>
            <person name="Martinez A.T."/>
            <person name="Otillar R."/>
            <person name="Spatafora J.W."/>
            <person name="Yadav J.S."/>
            <person name="Aerts A."/>
            <person name="Benoit I."/>
            <person name="Boyd A."/>
            <person name="Carlson A."/>
            <person name="Copeland A."/>
            <person name="Coutinho P.M."/>
            <person name="de Vries R.P."/>
            <person name="Ferreira P."/>
            <person name="Findley K."/>
            <person name="Foster B."/>
            <person name="Gaskell J."/>
            <person name="Glotzer D."/>
            <person name="Gorecki P."/>
            <person name="Heitman J."/>
            <person name="Hesse C."/>
            <person name="Hori C."/>
            <person name="Igarashi K."/>
            <person name="Jurgens J.A."/>
            <person name="Kallen N."/>
            <person name="Kersten P."/>
            <person name="Kohler A."/>
            <person name="Kuees U."/>
            <person name="Kumar T.K.A."/>
            <person name="Kuo A."/>
            <person name="LaButti K."/>
            <person name="Larrondo L.F."/>
            <person name="Lindquist E."/>
            <person name="Ling A."/>
            <person name="Lombard V."/>
            <person name="Lucas S."/>
            <person name="Lundell T."/>
            <person name="Martin R."/>
            <person name="McLaughlin D.J."/>
            <person name="Morgenstern I."/>
            <person name="Morin E."/>
            <person name="Murat C."/>
            <person name="Nagy L.G."/>
            <person name="Nolan M."/>
            <person name="Ohm R.A."/>
            <person name="Patyshakuliyeva A."/>
            <person name="Rokas A."/>
            <person name="Ruiz-Duenas F.J."/>
            <person name="Sabat G."/>
            <person name="Salamov A."/>
            <person name="Samejima M."/>
            <person name="Schmutz J."/>
            <person name="Slot J.C."/>
            <person name="St John F."/>
            <person name="Stenlid J."/>
            <person name="Sun H."/>
            <person name="Sun S."/>
            <person name="Syed K."/>
            <person name="Tsang A."/>
            <person name="Wiebenga A."/>
            <person name="Young D."/>
            <person name="Pisabarro A."/>
            <person name="Eastwood D.C."/>
            <person name="Martin F."/>
            <person name="Cullen D."/>
            <person name="Grigoriev I.V."/>
            <person name="Hibbett D.S."/>
        </authorList>
    </citation>
    <scope>NUCLEOTIDE SEQUENCE</scope>
    <source>
        <strain evidence="3">FP-58527</strain>
    </source>
</reference>
<feature type="compositionally biased region" description="Basic and acidic residues" evidence="1">
    <location>
        <begin position="616"/>
        <end position="629"/>
    </location>
</feature>
<feature type="compositionally biased region" description="Gly residues" evidence="1">
    <location>
        <begin position="701"/>
        <end position="730"/>
    </location>
</feature>
<feature type="compositionally biased region" description="Acidic residues" evidence="1">
    <location>
        <begin position="525"/>
        <end position="536"/>
    </location>
</feature>
<dbReference type="HOGENOM" id="CLU_021373_0_0_1"/>
<feature type="compositionally biased region" description="Basic and acidic residues" evidence="1">
    <location>
        <begin position="732"/>
        <end position="743"/>
    </location>
</feature>
<dbReference type="AlphaFoldDB" id="S8DRT0"/>
<name>S8DRT0_FOMSC</name>
<organism evidence="2 3">
    <name type="scientific">Fomitopsis schrenkii</name>
    <name type="common">Brown rot fungus</name>
    <dbReference type="NCBI Taxonomy" id="2126942"/>
    <lineage>
        <taxon>Eukaryota</taxon>
        <taxon>Fungi</taxon>
        <taxon>Dikarya</taxon>
        <taxon>Basidiomycota</taxon>
        <taxon>Agaricomycotina</taxon>
        <taxon>Agaricomycetes</taxon>
        <taxon>Polyporales</taxon>
        <taxon>Fomitopsis</taxon>
    </lineage>
</organism>
<protein>
    <recommendedName>
        <fullName evidence="4">CUE domain-containing protein</fullName>
    </recommendedName>
</protein>
<gene>
    <name evidence="2" type="ORF">FOMPIDRAFT_1053658</name>
</gene>
<dbReference type="Gene3D" id="1.10.8.10">
    <property type="entry name" value="DNA helicase RuvA subunit, C-terminal domain"/>
    <property type="match status" value="1"/>
</dbReference>
<dbReference type="eggNOG" id="ENOG502RV3A">
    <property type="taxonomic scope" value="Eukaryota"/>
</dbReference>
<evidence type="ECO:0000256" key="1">
    <source>
        <dbReference type="SAM" id="MobiDB-lite"/>
    </source>
</evidence>
<evidence type="ECO:0000313" key="3">
    <source>
        <dbReference type="Proteomes" id="UP000015241"/>
    </source>
</evidence>
<sequence>MVKSVEALPPYPSAKARATLSPSQAAKLHQTISSRLAQTLGLPAAQSNTAATLAFLASYVKDSAQLLLNSLIWEQSQGTTQNIFANLSPVEKTIRQRVFLLAERLAASGFLDIQLLLDLSVVYGSTNPTRFRKLFSTAFSHNRASLESQVKDVAVCAFTTLFSNANAQGLYGLRKTTHIVLSFLRPAPAELTRLFAQDKYFMTALARAYDHALGAIVQSYGGLNLRSASDTPLDDWERLFLETKAALVDSFHVLIRALLADVAAQPGRSADAAFEVVFGLLDVPPFRPGGTTPFLDRPLVADYQHAYDLSRTLQEALKSLEDPRGEALESALRALDVPLGEGSTSPGALKLLLVSSGVQPGIDARGRGPSASASYSANSKGKGRATSADVTEPNPALDAAVAQVLDVLPDLPAPYVRFLLESESYPYRGDAERLLGALLEGTAPSQEEVDGAIRTAGPTSSLAQASPQDGFVYTRERRNVFDGQKIDMTSVRVGKKRDDAETLLQDRSFAQEMKAEILRRAEEAALADEDEDEDLDGYGAAGAQSKAKGRDVAFEGELDDAAEGAGVKVRDGDESELDGSEGASASDGDDDDDDDDDREGSEARRQSPEMVLELAYLRDAKLLERDGQTRRSKARAALREQTGWTDEQIEGWKIMLERNPHKDKILAKHEFTGNQPLVPSSSRDSHGGDHRGRGRGRGGRGRGGGGGGGGRGGGRGGGHGASGGGGGGQGEAARDRAWKDKNKASRANHNRKRGHDKKMARVAGPS</sequence>
<feature type="region of interest" description="Disordered" evidence="1">
    <location>
        <begin position="665"/>
        <end position="766"/>
    </location>
</feature>
<dbReference type="PANTHER" id="PTHR21494:SF0">
    <property type="entry name" value="ACTIVATING SIGNAL COINTEGRATOR 1 COMPLEX SUBUNIT 2"/>
    <property type="match status" value="1"/>
</dbReference>